<feature type="region of interest" description="Disordered" evidence="1">
    <location>
        <begin position="1"/>
        <end position="220"/>
    </location>
</feature>
<accession>A0ABD3J4U7</accession>
<feature type="compositionally biased region" description="Basic and acidic residues" evidence="1">
    <location>
        <begin position="190"/>
        <end position="203"/>
    </location>
</feature>
<proteinExistence type="predicted"/>
<keyword evidence="3" id="KW-1185">Reference proteome</keyword>
<dbReference type="EMBL" id="JBJKBG010000010">
    <property type="protein sequence ID" value="KAL3720360.1"/>
    <property type="molecule type" value="Genomic_DNA"/>
</dbReference>
<comment type="caution">
    <text evidence="2">The sequence shown here is derived from an EMBL/GenBank/DDBJ whole genome shotgun (WGS) entry which is preliminary data.</text>
</comment>
<evidence type="ECO:0000256" key="1">
    <source>
        <dbReference type="SAM" id="MobiDB-lite"/>
    </source>
</evidence>
<name>A0ABD3J4U7_EUCGL</name>
<protein>
    <recommendedName>
        <fullName evidence="4">C2H2-type domain-containing protein</fullName>
    </recommendedName>
</protein>
<feature type="compositionally biased region" description="Polar residues" evidence="1">
    <location>
        <begin position="1"/>
        <end position="12"/>
    </location>
</feature>
<evidence type="ECO:0008006" key="4">
    <source>
        <dbReference type="Google" id="ProtNLM"/>
    </source>
</evidence>
<reference evidence="2 3" key="1">
    <citation type="submission" date="2024-11" db="EMBL/GenBank/DDBJ databases">
        <title>Chromosome-level genome assembly of Eucalyptus globulus Labill. provides insights into its genome evolution.</title>
        <authorList>
            <person name="Li X."/>
        </authorList>
    </citation>
    <scope>NUCLEOTIDE SEQUENCE [LARGE SCALE GENOMIC DNA]</scope>
    <source>
        <strain evidence="2">CL2024</strain>
        <tissue evidence="2">Fresh tender leaves</tissue>
    </source>
</reference>
<organism evidence="2 3">
    <name type="scientific">Eucalyptus globulus</name>
    <name type="common">Tasmanian blue gum</name>
    <dbReference type="NCBI Taxonomy" id="34317"/>
    <lineage>
        <taxon>Eukaryota</taxon>
        <taxon>Viridiplantae</taxon>
        <taxon>Streptophyta</taxon>
        <taxon>Embryophyta</taxon>
        <taxon>Tracheophyta</taxon>
        <taxon>Spermatophyta</taxon>
        <taxon>Magnoliopsida</taxon>
        <taxon>eudicotyledons</taxon>
        <taxon>Gunneridae</taxon>
        <taxon>Pentapetalae</taxon>
        <taxon>rosids</taxon>
        <taxon>malvids</taxon>
        <taxon>Myrtales</taxon>
        <taxon>Myrtaceae</taxon>
        <taxon>Myrtoideae</taxon>
        <taxon>Eucalypteae</taxon>
        <taxon>Eucalyptus</taxon>
    </lineage>
</organism>
<feature type="compositionally biased region" description="Low complexity" evidence="1">
    <location>
        <begin position="158"/>
        <end position="170"/>
    </location>
</feature>
<dbReference type="AlphaFoldDB" id="A0ABD3J4U7"/>
<evidence type="ECO:0000313" key="3">
    <source>
        <dbReference type="Proteomes" id="UP001634007"/>
    </source>
</evidence>
<dbReference type="Proteomes" id="UP001634007">
    <property type="component" value="Unassembled WGS sequence"/>
</dbReference>
<feature type="compositionally biased region" description="Basic residues" evidence="1">
    <location>
        <begin position="93"/>
        <end position="119"/>
    </location>
</feature>
<evidence type="ECO:0000313" key="2">
    <source>
        <dbReference type="EMBL" id="KAL3720360.1"/>
    </source>
</evidence>
<sequence>MTSPDGIVSSQAPLRDGTRPVCGSSAVAGSAGTGDNGGRGTKRGKELAFAGGSSAAIMGSPQHPSQSLKGEEAEAKGGERKRKTAASCDSSKRWPRCQRGKTFKSLRAIIRHQHVHKKQKEQQVEGGNEDTKKAVSHPSGVSTAGSLRGTQRKSVMRVQNNQPQQQVQQPSETKGGGSALAEGGPSSSEEVEKAKRKEIHMKLDLNNPTVDDGNGDEEGA</sequence>
<gene>
    <name evidence="2" type="ORF">ACJRO7_005221</name>
</gene>
<feature type="compositionally biased region" description="Polar residues" evidence="1">
    <location>
        <begin position="139"/>
        <end position="149"/>
    </location>
</feature>
<feature type="compositionally biased region" description="Basic and acidic residues" evidence="1">
    <location>
        <begin position="69"/>
        <end position="78"/>
    </location>
</feature>